<comment type="caution">
    <text evidence="12">The sequence shown here is derived from an EMBL/GenBank/DDBJ whole genome shotgun (WGS) entry which is preliminary data.</text>
</comment>
<dbReference type="NCBIfam" id="NF001452">
    <property type="entry name" value="PRK00311.1"/>
    <property type="match status" value="1"/>
</dbReference>
<comment type="pathway">
    <text evidence="8">Cofactor biosynthesis; (R)-pantothenate biosynthesis; (R)-pantoate from 3-methyl-2-oxobutanoate: step 1/2.</text>
</comment>
<evidence type="ECO:0000256" key="10">
    <source>
        <dbReference type="PIRSR" id="PIRSR000388-2"/>
    </source>
</evidence>
<dbReference type="Proteomes" id="UP000297861">
    <property type="component" value="Unassembled WGS sequence"/>
</dbReference>
<dbReference type="InterPro" id="IPR015813">
    <property type="entry name" value="Pyrv/PenolPyrv_kinase-like_dom"/>
</dbReference>
<sequence length="273" mass="30016">MSTYIEEKRKVTSHILWEMKQRGEKISMLTAYDYSMARIIDQAGIDCILIGDSASNTMAGNATTLPITLDQMIYHAKCVVQGVENVFVIADMPFGTCSGDPLKSLSSAIRMMKETGVNAIKIEGGKEIQEDIRKIIDAGIPVMAHLGLMPQSINKYGTYGVRAKDEKEAKKLIEDCLLMEELGCFGILLEKIPASLASIISRKIKIPTIGIGAGNGADGQVLVIQDAMGMNKNFAPKFVRRYADLESTMREATLNYIQDVKTSSFPNESESYK</sequence>
<dbReference type="GO" id="GO:0000287">
    <property type="term" value="F:magnesium ion binding"/>
    <property type="evidence" value="ECO:0007669"/>
    <property type="project" value="TreeGrafter"/>
</dbReference>
<feature type="binding site" evidence="8 10">
    <location>
        <position position="121"/>
    </location>
    <ligand>
        <name>3-methyl-2-oxobutanoate</name>
        <dbReference type="ChEBI" id="CHEBI:11851"/>
    </ligand>
</feature>
<dbReference type="EC" id="2.1.2.11" evidence="8"/>
<dbReference type="HAMAP" id="MF_00156">
    <property type="entry name" value="PanB"/>
    <property type="match status" value="1"/>
</dbReference>
<protein>
    <recommendedName>
        <fullName evidence="8">3-methyl-2-oxobutanoate hydroxymethyltransferase</fullName>
        <ecNumber evidence="8">2.1.2.11</ecNumber>
    </recommendedName>
    <alternativeName>
        <fullName evidence="8">Ketopantoate hydroxymethyltransferase</fullName>
        <shortName evidence="8">KPHMT</shortName>
    </alternativeName>
</protein>
<dbReference type="GO" id="GO:0032259">
    <property type="term" value="P:methylation"/>
    <property type="evidence" value="ECO:0007669"/>
    <property type="project" value="UniProtKB-KW"/>
</dbReference>
<evidence type="ECO:0000256" key="8">
    <source>
        <dbReference type="HAMAP-Rule" id="MF_00156"/>
    </source>
</evidence>
<dbReference type="FunFam" id="3.20.20.60:FF:000017">
    <property type="entry name" value="3-methyl-2-oxobutanoate hydroxymethyltransferase"/>
    <property type="match status" value="1"/>
</dbReference>
<dbReference type="InterPro" id="IPR003700">
    <property type="entry name" value="Pantoate_hydroxy_MeTrfase"/>
</dbReference>
<keyword evidence="5 8" id="KW-0808">Transferase</keyword>
<feature type="binding site" evidence="8 11">
    <location>
        <position position="52"/>
    </location>
    <ligand>
        <name>Mg(2+)</name>
        <dbReference type="ChEBI" id="CHEBI:18420"/>
    </ligand>
</feature>
<keyword evidence="13" id="KW-1185">Reference proteome</keyword>
<feature type="binding site" evidence="8 11">
    <location>
        <position position="123"/>
    </location>
    <ligand>
        <name>Mg(2+)</name>
        <dbReference type="ChEBI" id="CHEBI:18420"/>
    </ligand>
</feature>
<dbReference type="PANTHER" id="PTHR20881">
    <property type="entry name" value="3-METHYL-2-OXOBUTANOATE HYDROXYMETHYLTRANSFERASE"/>
    <property type="match status" value="1"/>
</dbReference>
<accession>A0A4Y8L123</accession>
<dbReference type="PIRSF" id="PIRSF000388">
    <property type="entry name" value="Pantoate_hydroxy_MeTrfase"/>
    <property type="match status" value="1"/>
</dbReference>
<organism evidence="12 13">
    <name type="scientific">Dysgonomonas capnocytophagoides</name>
    <dbReference type="NCBI Taxonomy" id="45254"/>
    <lineage>
        <taxon>Bacteria</taxon>
        <taxon>Pseudomonadati</taxon>
        <taxon>Bacteroidota</taxon>
        <taxon>Bacteroidia</taxon>
        <taxon>Bacteroidales</taxon>
        <taxon>Dysgonomonadaceae</taxon>
        <taxon>Dysgonomonas</taxon>
    </lineage>
</organism>
<dbReference type="UniPathway" id="UPA00028">
    <property type="reaction ID" value="UER00003"/>
</dbReference>
<keyword evidence="12" id="KW-0489">Methyltransferase</keyword>
<evidence type="ECO:0000256" key="11">
    <source>
        <dbReference type="PIRSR" id="PIRSR000388-3"/>
    </source>
</evidence>
<evidence type="ECO:0000313" key="12">
    <source>
        <dbReference type="EMBL" id="TFD96419.1"/>
    </source>
</evidence>
<keyword evidence="4 8" id="KW-0566">Pantothenate biosynthesis</keyword>
<dbReference type="NCBIfam" id="TIGR00222">
    <property type="entry name" value="panB"/>
    <property type="match status" value="1"/>
</dbReference>
<evidence type="ECO:0000256" key="3">
    <source>
        <dbReference type="ARBA" id="ARBA00022490"/>
    </source>
</evidence>
<evidence type="ECO:0000256" key="6">
    <source>
        <dbReference type="ARBA" id="ARBA00022723"/>
    </source>
</evidence>
<dbReference type="RefSeq" id="WP_134436290.1">
    <property type="nucleotide sequence ID" value="NZ_SOML01000005.1"/>
</dbReference>
<reference evidence="12 13" key="1">
    <citation type="submission" date="2019-03" db="EMBL/GenBank/DDBJ databases">
        <title>San Antonio Military Medical Center submission to MRSN (WRAIR), pending publication.</title>
        <authorList>
            <person name="Blyth D.M."/>
            <person name="Mccarthy S.L."/>
            <person name="Schall S.E."/>
            <person name="Stam J.A."/>
            <person name="Ong A.C."/>
            <person name="Mcgann P.T."/>
        </authorList>
    </citation>
    <scope>NUCLEOTIDE SEQUENCE [LARGE SCALE GENOMIC DNA]</scope>
    <source>
        <strain evidence="12 13">MRSN571793</strain>
    </source>
</reference>
<dbReference type="GO" id="GO:0015940">
    <property type="term" value="P:pantothenate biosynthetic process"/>
    <property type="evidence" value="ECO:0007669"/>
    <property type="project" value="UniProtKB-UniRule"/>
</dbReference>
<name>A0A4Y8L123_9BACT</name>
<dbReference type="PANTHER" id="PTHR20881:SF0">
    <property type="entry name" value="3-METHYL-2-OXOBUTANOATE HYDROXYMETHYLTRANSFERASE"/>
    <property type="match status" value="1"/>
</dbReference>
<evidence type="ECO:0000256" key="4">
    <source>
        <dbReference type="ARBA" id="ARBA00022655"/>
    </source>
</evidence>
<evidence type="ECO:0000256" key="2">
    <source>
        <dbReference type="ARBA" id="ARBA00011424"/>
    </source>
</evidence>
<comment type="function">
    <text evidence="8">Catalyzes the reversible reaction in which hydroxymethyl group from 5,10-methylenetetrahydrofolate is transferred onto alpha-ketoisovalerate to form ketopantoate.</text>
</comment>
<evidence type="ECO:0000256" key="7">
    <source>
        <dbReference type="ARBA" id="ARBA00022842"/>
    </source>
</evidence>
<comment type="subunit">
    <text evidence="2 8">Homodecamer; pentamer of dimers.</text>
</comment>
<feature type="active site" description="Proton acceptor" evidence="8 9">
    <location>
        <position position="190"/>
    </location>
</feature>
<feature type="binding site" evidence="8 10">
    <location>
        <begin position="52"/>
        <end position="53"/>
    </location>
    <ligand>
        <name>3-methyl-2-oxobutanoate</name>
        <dbReference type="ChEBI" id="CHEBI:11851"/>
    </ligand>
</feature>
<keyword evidence="6 8" id="KW-0479">Metal-binding</keyword>
<proteinExistence type="inferred from homology"/>
<evidence type="ECO:0000256" key="9">
    <source>
        <dbReference type="PIRSR" id="PIRSR000388-1"/>
    </source>
</evidence>
<dbReference type="GO" id="GO:0008168">
    <property type="term" value="F:methyltransferase activity"/>
    <property type="evidence" value="ECO:0007669"/>
    <property type="project" value="UniProtKB-KW"/>
</dbReference>
<dbReference type="OrthoDB" id="9781789at2"/>
<dbReference type="AlphaFoldDB" id="A0A4Y8L123"/>
<comment type="similarity">
    <text evidence="1 8">Belongs to the PanB family.</text>
</comment>
<keyword evidence="3 8" id="KW-0963">Cytoplasm</keyword>
<evidence type="ECO:0000256" key="1">
    <source>
        <dbReference type="ARBA" id="ARBA00008676"/>
    </source>
</evidence>
<feature type="binding site" evidence="8 11">
    <location>
        <position position="91"/>
    </location>
    <ligand>
        <name>Mg(2+)</name>
        <dbReference type="ChEBI" id="CHEBI:18420"/>
    </ligand>
</feature>
<comment type="cofactor">
    <cofactor evidence="8 11">
        <name>Mg(2+)</name>
        <dbReference type="ChEBI" id="CHEBI:18420"/>
    </cofactor>
    <text evidence="8 11">Binds 1 Mg(2+) ion per subunit.</text>
</comment>
<dbReference type="InterPro" id="IPR040442">
    <property type="entry name" value="Pyrv_kinase-like_dom_sf"/>
</dbReference>
<dbReference type="SUPFAM" id="SSF51621">
    <property type="entry name" value="Phosphoenolpyruvate/pyruvate domain"/>
    <property type="match status" value="1"/>
</dbReference>
<dbReference type="EMBL" id="SOML01000005">
    <property type="protein sequence ID" value="TFD96419.1"/>
    <property type="molecule type" value="Genomic_DNA"/>
</dbReference>
<dbReference type="GO" id="GO:0005737">
    <property type="term" value="C:cytoplasm"/>
    <property type="evidence" value="ECO:0007669"/>
    <property type="project" value="UniProtKB-SubCell"/>
</dbReference>
<dbReference type="Gene3D" id="3.20.20.60">
    <property type="entry name" value="Phosphoenolpyruvate-binding domains"/>
    <property type="match status" value="1"/>
</dbReference>
<keyword evidence="7 8" id="KW-0460">Magnesium</keyword>
<dbReference type="CDD" id="cd06557">
    <property type="entry name" value="KPHMT-like"/>
    <property type="match status" value="1"/>
</dbReference>
<dbReference type="Pfam" id="PF02548">
    <property type="entry name" value="Pantoate_transf"/>
    <property type="match status" value="1"/>
</dbReference>
<evidence type="ECO:0000256" key="5">
    <source>
        <dbReference type="ARBA" id="ARBA00022679"/>
    </source>
</evidence>
<feature type="binding site" evidence="8 10">
    <location>
        <position position="91"/>
    </location>
    <ligand>
        <name>3-methyl-2-oxobutanoate</name>
        <dbReference type="ChEBI" id="CHEBI:11851"/>
    </ligand>
</feature>
<dbReference type="GO" id="GO:0003864">
    <property type="term" value="F:3-methyl-2-oxobutanoate hydroxymethyltransferase activity"/>
    <property type="evidence" value="ECO:0007669"/>
    <property type="project" value="UniProtKB-UniRule"/>
</dbReference>
<comment type="catalytic activity">
    <reaction evidence="8">
        <text>(6R)-5,10-methylene-5,6,7,8-tetrahydrofolate + 3-methyl-2-oxobutanoate + H2O = 2-dehydropantoate + (6S)-5,6,7,8-tetrahydrofolate</text>
        <dbReference type="Rhea" id="RHEA:11824"/>
        <dbReference type="ChEBI" id="CHEBI:11561"/>
        <dbReference type="ChEBI" id="CHEBI:11851"/>
        <dbReference type="ChEBI" id="CHEBI:15377"/>
        <dbReference type="ChEBI" id="CHEBI:15636"/>
        <dbReference type="ChEBI" id="CHEBI:57453"/>
        <dbReference type="EC" id="2.1.2.11"/>
    </reaction>
</comment>
<gene>
    <name evidence="8 12" type="primary">panB</name>
    <name evidence="12" type="ORF">E2605_09625</name>
</gene>
<comment type="subcellular location">
    <subcellularLocation>
        <location evidence="8">Cytoplasm</location>
    </subcellularLocation>
</comment>
<evidence type="ECO:0000313" key="13">
    <source>
        <dbReference type="Proteomes" id="UP000297861"/>
    </source>
</evidence>